<dbReference type="Gene3D" id="3.90.320.10">
    <property type="match status" value="1"/>
</dbReference>
<dbReference type="Proteomes" id="UP000013084">
    <property type="component" value="Unassembled WGS sequence"/>
</dbReference>
<organism evidence="2 3">
    <name type="scientific">Acinetobacter higginsii</name>
    <dbReference type="NCBI Taxonomy" id="70347"/>
    <lineage>
        <taxon>Bacteria</taxon>
        <taxon>Pseudomonadati</taxon>
        <taxon>Pseudomonadota</taxon>
        <taxon>Gammaproteobacteria</taxon>
        <taxon>Moraxellales</taxon>
        <taxon>Moraxellaceae</taxon>
        <taxon>Acinetobacter</taxon>
    </lineage>
</organism>
<proteinExistence type="predicted"/>
<accession>N9RK07</accession>
<protein>
    <recommendedName>
        <fullName evidence="4">DUF2800 domain-containing protein</fullName>
    </recommendedName>
</protein>
<dbReference type="EMBL" id="APRN01000036">
    <property type="protein sequence ID" value="ENX58328.1"/>
    <property type="molecule type" value="Genomic_DNA"/>
</dbReference>
<name>N9RK07_9GAMM</name>
<comment type="caution">
    <text evidence="2">The sequence shown here is derived from an EMBL/GenBank/DDBJ whole genome shotgun (WGS) entry which is preliminary data.</text>
</comment>
<dbReference type="OrthoDB" id="9766061at2"/>
<sequence>MTSHAKLSPSAAHRWMHCAGSIILEKDIPDSTSEHADLGTAAHFLASESLEQGKNATDFLNRQIYIKDGAAHWSDLDEQVKLSSYFTVDLEMTENVQVYLDGVRSQAEGNELLVEQRVEFSNYINSENAFGTSDAVVLTADEIQIHDLKYGRGVKVDAENNEQLKLYGLGALNEFGLIGEYKQVRMVIHQPRLGYMSEAVCTIEELEAFAQEAKTSAEYIRCLEVGLDEGDGGAIADFEGSFNPGEKQCQWCKAKAKCEALAKHNLQTVLGDFDDLTQVDLQADIAQTTAQVANHENDKLGQLYAAIPLLESWIKAIDSAVHQKLHAGEQIQGFKLVAGRQGARTWANPEDAEAMLKSMRLKTEEMYDLKLISPTTAEKLKKAEVIGPRQWTKVEALITRADGKPTVAPENDKRPALDVNPQNDFDDLTA</sequence>
<dbReference type="RefSeq" id="WP_005204154.1">
    <property type="nucleotide sequence ID" value="NZ_KB850072.1"/>
</dbReference>
<evidence type="ECO:0000313" key="2">
    <source>
        <dbReference type="EMBL" id="ENX58328.1"/>
    </source>
</evidence>
<feature type="region of interest" description="Disordered" evidence="1">
    <location>
        <begin position="402"/>
        <end position="430"/>
    </location>
</feature>
<dbReference type="AlphaFoldDB" id="N9RK07"/>
<reference evidence="2 3" key="1">
    <citation type="submission" date="2013-02" db="EMBL/GenBank/DDBJ databases">
        <title>The Genome Sequence of Acinetobacter sp. CIP 70.18.</title>
        <authorList>
            <consortium name="The Broad Institute Genome Sequencing Platform"/>
            <consortium name="The Broad Institute Genome Sequencing Center for Infectious Disease"/>
            <person name="Cerqueira G."/>
            <person name="Feldgarden M."/>
            <person name="Courvalin P."/>
            <person name="Perichon B."/>
            <person name="Grillot-Courvalin C."/>
            <person name="Clermont D."/>
            <person name="Rocha E."/>
            <person name="Yoon E.-J."/>
            <person name="Nemec A."/>
            <person name="Walker B."/>
            <person name="Young S.K."/>
            <person name="Zeng Q."/>
            <person name="Gargeya S."/>
            <person name="Fitzgerald M."/>
            <person name="Haas B."/>
            <person name="Abouelleil A."/>
            <person name="Alvarado L."/>
            <person name="Arachchi H.M."/>
            <person name="Berlin A.M."/>
            <person name="Chapman S.B."/>
            <person name="Dewar J."/>
            <person name="Goldberg J."/>
            <person name="Griggs A."/>
            <person name="Gujja S."/>
            <person name="Hansen M."/>
            <person name="Howarth C."/>
            <person name="Imamovic A."/>
            <person name="Larimer J."/>
            <person name="McCowan C."/>
            <person name="Murphy C."/>
            <person name="Neiman D."/>
            <person name="Pearson M."/>
            <person name="Priest M."/>
            <person name="Roberts A."/>
            <person name="Saif S."/>
            <person name="Shea T."/>
            <person name="Sisk P."/>
            <person name="Sykes S."/>
            <person name="Wortman J."/>
            <person name="Nusbaum C."/>
            <person name="Birren B."/>
        </authorList>
    </citation>
    <scope>NUCLEOTIDE SEQUENCE [LARGE SCALE GENOMIC DNA]</scope>
    <source>
        <strain evidence="2 3">CIP 70.18</strain>
    </source>
</reference>
<evidence type="ECO:0008006" key="4">
    <source>
        <dbReference type="Google" id="ProtNLM"/>
    </source>
</evidence>
<dbReference type="HOGENOM" id="CLU_043122_1_1_6"/>
<evidence type="ECO:0000256" key="1">
    <source>
        <dbReference type="SAM" id="MobiDB-lite"/>
    </source>
</evidence>
<dbReference type="InterPro" id="IPR021229">
    <property type="entry name" value="DUF2800"/>
</dbReference>
<dbReference type="PATRIC" id="fig|1217700.3.peg.2651"/>
<keyword evidence="3" id="KW-1185">Reference proteome</keyword>
<evidence type="ECO:0000313" key="3">
    <source>
        <dbReference type="Proteomes" id="UP000013084"/>
    </source>
</evidence>
<dbReference type="InterPro" id="IPR011604">
    <property type="entry name" value="PDDEXK-like_dom_sf"/>
</dbReference>
<gene>
    <name evidence="2" type="ORF">F902_02728</name>
</gene>
<dbReference type="Pfam" id="PF10926">
    <property type="entry name" value="DUF2800"/>
    <property type="match status" value="1"/>
</dbReference>